<comment type="function">
    <text evidence="7">This is 1 of the proteins that bind and probably mediate the attachment of the 5S RNA into the large ribosomal subunit, where it forms part of the central protuberance. In the 70S ribosome it contacts protein S13 of the 30S subunit (bridge B1b), connecting the 2 subunits; this bridge is implicated in subunit movement. May contact the P site tRNA; the 5S rRNA and some of its associated proteins might help stabilize positioning of ribosome-bound tRNAs.</text>
</comment>
<evidence type="ECO:0000313" key="11">
    <source>
        <dbReference type="EMBL" id="SNQ60697.1"/>
    </source>
</evidence>
<dbReference type="InterPro" id="IPR022804">
    <property type="entry name" value="Ribosomal_uL5_arc"/>
</dbReference>
<dbReference type="InterPro" id="IPR031310">
    <property type="entry name" value="Ribosomal_uL5_N"/>
</dbReference>
<dbReference type="Pfam" id="PF00673">
    <property type="entry name" value="Ribosomal_L5_C"/>
    <property type="match status" value="1"/>
</dbReference>
<evidence type="ECO:0000256" key="5">
    <source>
        <dbReference type="ARBA" id="ARBA00022980"/>
    </source>
</evidence>
<organism evidence="11 12">
    <name type="scientific">Candidatus Methanoperedens nitratireducens</name>
    <dbReference type="NCBI Taxonomy" id="1392998"/>
    <lineage>
        <taxon>Archaea</taxon>
        <taxon>Methanobacteriati</taxon>
        <taxon>Methanobacteriota</taxon>
        <taxon>Stenosarchaea group</taxon>
        <taxon>Methanomicrobia</taxon>
        <taxon>Methanosarcinales</taxon>
        <taxon>ANME-2 cluster</taxon>
        <taxon>Candidatus Methanoperedentaceae</taxon>
        <taxon>Candidatus Methanoperedens</taxon>
    </lineage>
</organism>
<dbReference type="SUPFAM" id="SSF55282">
    <property type="entry name" value="RL5-like"/>
    <property type="match status" value="1"/>
</dbReference>
<dbReference type="FunFam" id="3.30.1440.10:FF:000002">
    <property type="entry name" value="60S ribosomal protein L11"/>
    <property type="match status" value="1"/>
</dbReference>
<evidence type="ECO:0000256" key="1">
    <source>
        <dbReference type="ARBA" id="ARBA00008553"/>
    </source>
</evidence>
<dbReference type="STRING" id="1392998.ANME2D_00361"/>
<dbReference type="GO" id="GO:0005840">
    <property type="term" value="C:ribosome"/>
    <property type="evidence" value="ECO:0007669"/>
    <property type="project" value="UniProtKB-KW"/>
</dbReference>
<dbReference type="Gene3D" id="3.30.1440.10">
    <property type="match status" value="1"/>
</dbReference>
<dbReference type="EMBL" id="FZMP01000112">
    <property type="protein sequence ID" value="SNQ60697.1"/>
    <property type="molecule type" value="Genomic_DNA"/>
</dbReference>
<dbReference type="Proteomes" id="UP000218615">
    <property type="component" value="Unassembled WGS sequence"/>
</dbReference>
<evidence type="ECO:0000256" key="6">
    <source>
        <dbReference type="ARBA" id="ARBA00023274"/>
    </source>
</evidence>
<comment type="subunit">
    <text evidence="7">Part of the 50S ribosomal subunit; contacts the 5S rRNA and probably tRNA. Forms a bridge to the 30S subunit in the 70S ribosome.</text>
</comment>
<evidence type="ECO:0000313" key="12">
    <source>
        <dbReference type="Proteomes" id="UP000218615"/>
    </source>
</evidence>
<dbReference type="GO" id="GO:0003735">
    <property type="term" value="F:structural constituent of ribosome"/>
    <property type="evidence" value="ECO:0007669"/>
    <property type="project" value="InterPro"/>
</dbReference>
<dbReference type="InterPro" id="IPR022803">
    <property type="entry name" value="Ribosomal_uL5_dom_sf"/>
</dbReference>
<keyword evidence="12" id="KW-1185">Reference proteome</keyword>
<evidence type="ECO:0000259" key="9">
    <source>
        <dbReference type="Pfam" id="PF00281"/>
    </source>
</evidence>
<protein>
    <recommendedName>
        <fullName evidence="7">Large ribosomal subunit protein uL5</fullName>
    </recommendedName>
</protein>
<dbReference type="InterPro" id="IPR057266">
    <property type="entry name" value="Ribosomal_uL5_euk/arc-type"/>
</dbReference>
<evidence type="ECO:0000259" key="10">
    <source>
        <dbReference type="Pfam" id="PF00673"/>
    </source>
</evidence>
<feature type="domain" description="Large ribosomal subunit protein uL5 N-terminal" evidence="9">
    <location>
        <begin position="2"/>
        <end position="55"/>
    </location>
</feature>
<evidence type="ECO:0000256" key="8">
    <source>
        <dbReference type="RuleBase" id="RU003930"/>
    </source>
</evidence>
<keyword evidence="5 7" id="KW-0689">Ribosomal protein</keyword>
<evidence type="ECO:0000256" key="7">
    <source>
        <dbReference type="HAMAP-Rule" id="MF_01333"/>
    </source>
</evidence>
<dbReference type="GO" id="GO:0006412">
    <property type="term" value="P:translation"/>
    <property type="evidence" value="ECO:0007669"/>
    <property type="project" value="UniProtKB-UniRule"/>
</dbReference>
<gene>
    <name evidence="11" type="primary">rpl</name>
    <name evidence="7" type="synonym">rpl5</name>
    <name evidence="11" type="ORF">MNV_20073</name>
</gene>
<dbReference type="HAMAP" id="MF_01333_A">
    <property type="entry name" value="Ribosomal_uL5_A"/>
    <property type="match status" value="1"/>
</dbReference>
<keyword evidence="4 7" id="KW-0694">RNA-binding</keyword>
<keyword evidence="6 7" id="KW-0687">Ribonucleoprotein</keyword>
<name>A0A284VNC2_9EURY</name>
<dbReference type="InterPro" id="IPR002132">
    <property type="entry name" value="Ribosomal_uL5"/>
</dbReference>
<evidence type="ECO:0000256" key="4">
    <source>
        <dbReference type="ARBA" id="ARBA00022884"/>
    </source>
</evidence>
<dbReference type="AlphaFoldDB" id="A0A284VNC2"/>
<sequence>MNTMRTPSIEKITVHIGTGESGERLTTAEKLLETIVKQKSVRANARKTIPAFSIKKKEPIGCKVTLRGKRANEFLKTALNILENKLNASQFDKSGNFSFGIEEHTDFPGMKYDPSIGIFGMDVNVALKRAGYRISRRKIEQHKIPQNHRLTKEDAISFVKSKYSVEVV</sequence>
<dbReference type="GO" id="GO:0000049">
    <property type="term" value="F:tRNA binding"/>
    <property type="evidence" value="ECO:0007669"/>
    <property type="project" value="UniProtKB-UniRule"/>
</dbReference>
<dbReference type="PIRSF" id="PIRSF002161">
    <property type="entry name" value="Ribosomal_L5"/>
    <property type="match status" value="1"/>
</dbReference>
<accession>A0A284VNC2</accession>
<dbReference type="PANTHER" id="PTHR11994">
    <property type="entry name" value="60S RIBOSOMAL PROTEIN L11-RELATED"/>
    <property type="match status" value="1"/>
</dbReference>
<evidence type="ECO:0000256" key="3">
    <source>
        <dbReference type="ARBA" id="ARBA00022730"/>
    </source>
</evidence>
<dbReference type="NCBIfam" id="NF003258">
    <property type="entry name" value="PRK04219.1"/>
    <property type="match status" value="1"/>
</dbReference>
<proteinExistence type="inferred from homology"/>
<keyword evidence="3 7" id="KW-0699">rRNA-binding</keyword>
<comment type="similarity">
    <text evidence="1 7 8">Belongs to the universal ribosomal protein uL5 family.</text>
</comment>
<evidence type="ECO:0000256" key="2">
    <source>
        <dbReference type="ARBA" id="ARBA00022555"/>
    </source>
</evidence>
<dbReference type="GO" id="GO:0019843">
    <property type="term" value="F:rRNA binding"/>
    <property type="evidence" value="ECO:0007669"/>
    <property type="project" value="UniProtKB-UniRule"/>
</dbReference>
<reference evidence="12" key="1">
    <citation type="submission" date="2017-06" db="EMBL/GenBank/DDBJ databases">
        <authorList>
            <person name="Cremers G."/>
        </authorList>
    </citation>
    <scope>NUCLEOTIDE SEQUENCE [LARGE SCALE GENOMIC DNA]</scope>
</reference>
<keyword evidence="2 7" id="KW-0820">tRNA-binding</keyword>
<feature type="domain" description="Large ribosomal subunit protein uL5 C-terminal" evidence="10">
    <location>
        <begin position="59"/>
        <end position="158"/>
    </location>
</feature>
<dbReference type="InterPro" id="IPR031309">
    <property type="entry name" value="Ribosomal_uL5_C"/>
</dbReference>
<dbReference type="GO" id="GO:1990904">
    <property type="term" value="C:ribonucleoprotein complex"/>
    <property type="evidence" value="ECO:0007669"/>
    <property type="project" value="UniProtKB-KW"/>
</dbReference>
<dbReference type="Pfam" id="PF00281">
    <property type="entry name" value="Ribosomal_L5"/>
    <property type="match status" value="1"/>
</dbReference>